<name>T1GKU7_MEGSC</name>
<keyword evidence="2" id="KW-1185">Reference proteome</keyword>
<dbReference type="EMBL" id="CAQQ02192607">
    <property type="status" value="NOT_ANNOTATED_CDS"/>
    <property type="molecule type" value="Genomic_DNA"/>
</dbReference>
<proteinExistence type="predicted"/>
<sequence>MTVTKTKNSVNSFVLKAQASDHDHQLVVTSIQHVLVLLSAYSQQFLTRFVLVDHVGCWRTILDTILLLEEFRTSIPLQFYNFGGILRERKPSMKGFATNTSTCNTSYGDPITNKEEIVIQWIVSWICHWKNIIRSHRQVSGHRKSGEFSIKTKLVISSRKQKWDGWKTRYNHELNGGTLRRSFQHFVKKGHTVIFNGRKTSIEVWIEWGT</sequence>
<evidence type="ECO:0000313" key="2">
    <source>
        <dbReference type="Proteomes" id="UP000015102"/>
    </source>
</evidence>
<dbReference type="EnsemblMetazoa" id="MESCA004128-RA">
    <property type="protein sequence ID" value="MESCA004128-PA"/>
    <property type="gene ID" value="MESCA004128"/>
</dbReference>
<dbReference type="HOGENOM" id="CLU_1311395_0_0_1"/>
<accession>T1GKU7</accession>
<dbReference type="Proteomes" id="UP000015102">
    <property type="component" value="Unassembled WGS sequence"/>
</dbReference>
<protein>
    <submittedName>
        <fullName evidence="1">Uncharacterized protein</fullName>
    </submittedName>
</protein>
<organism evidence="1 2">
    <name type="scientific">Megaselia scalaris</name>
    <name type="common">Humpbacked fly</name>
    <name type="synonym">Phora scalaris</name>
    <dbReference type="NCBI Taxonomy" id="36166"/>
    <lineage>
        <taxon>Eukaryota</taxon>
        <taxon>Metazoa</taxon>
        <taxon>Ecdysozoa</taxon>
        <taxon>Arthropoda</taxon>
        <taxon>Hexapoda</taxon>
        <taxon>Insecta</taxon>
        <taxon>Pterygota</taxon>
        <taxon>Neoptera</taxon>
        <taxon>Endopterygota</taxon>
        <taxon>Diptera</taxon>
        <taxon>Brachycera</taxon>
        <taxon>Muscomorpha</taxon>
        <taxon>Platypezoidea</taxon>
        <taxon>Phoridae</taxon>
        <taxon>Megaseliini</taxon>
        <taxon>Megaselia</taxon>
    </lineage>
</organism>
<reference evidence="1" key="2">
    <citation type="submission" date="2015-06" db="UniProtKB">
        <authorList>
            <consortium name="EnsemblMetazoa"/>
        </authorList>
    </citation>
    <scope>IDENTIFICATION</scope>
</reference>
<dbReference type="EMBL" id="CAQQ02192606">
    <property type="status" value="NOT_ANNOTATED_CDS"/>
    <property type="molecule type" value="Genomic_DNA"/>
</dbReference>
<reference evidence="2" key="1">
    <citation type="submission" date="2013-02" db="EMBL/GenBank/DDBJ databases">
        <authorList>
            <person name="Hughes D."/>
        </authorList>
    </citation>
    <scope>NUCLEOTIDE SEQUENCE</scope>
    <source>
        <strain>Durham</strain>
        <strain evidence="2">NC isolate 2 -- Noor lab</strain>
    </source>
</reference>
<dbReference type="AlphaFoldDB" id="T1GKU7"/>
<evidence type="ECO:0000313" key="1">
    <source>
        <dbReference type="EnsemblMetazoa" id="MESCA004128-PA"/>
    </source>
</evidence>
<dbReference type="EMBL" id="CAQQ02192608">
    <property type="status" value="NOT_ANNOTATED_CDS"/>
    <property type="molecule type" value="Genomic_DNA"/>
</dbReference>